<dbReference type="Pfam" id="PF00702">
    <property type="entry name" value="Hydrolase"/>
    <property type="match status" value="1"/>
</dbReference>
<gene>
    <name evidence="1" type="ORF">DEQ80_01800</name>
</gene>
<organism evidence="1 2">
    <name type="scientific">Anaerolinea thermolimosa</name>
    <dbReference type="NCBI Taxonomy" id="229919"/>
    <lineage>
        <taxon>Bacteria</taxon>
        <taxon>Bacillati</taxon>
        <taxon>Chloroflexota</taxon>
        <taxon>Anaerolineae</taxon>
        <taxon>Anaerolineales</taxon>
        <taxon>Anaerolineaceae</taxon>
        <taxon>Anaerolinea</taxon>
    </lineage>
</organism>
<comment type="caution">
    <text evidence="1">The sequence shown here is derived from an EMBL/GenBank/DDBJ whole genome shotgun (WGS) entry which is preliminary data.</text>
</comment>
<dbReference type="PANTHER" id="PTHR12725">
    <property type="entry name" value="HALOACID DEHALOGENASE-LIKE HYDROLASE"/>
    <property type="match status" value="1"/>
</dbReference>
<dbReference type="SFLD" id="SFLDG01129">
    <property type="entry name" value="C1.5:_HAD__Beta-PGM__Phosphata"/>
    <property type="match status" value="1"/>
</dbReference>
<dbReference type="Gene3D" id="1.10.150.450">
    <property type="match status" value="1"/>
</dbReference>
<dbReference type="STRING" id="229919.GCA_001050195_02030"/>
<accession>A0A3D1JDB2</accession>
<dbReference type="InterPro" id="IPR023214">
    <property type="entry name" value="HAD_sf"/>
</dbReference>
<dbReference type="Gene3D" id="3.40.50.1000">
    <property type="entry name" value="HAD superfamily/HAD-like"/>
    <property type="match status" value="1"/>
</dbReference>
<sequence>MSISTIFFDLDDTLYPPSSGVWEAIGERINLYMCQRVGISPDEVTALREHLYHTYGTTLRGLTLTRGIDPRDYLAFVHDIPLQDYLTPDPSLPSLLKSITLRKVIFTNADRAHAHRVLSILGVEDCFDQIIDVLDVAPYCKPMTEAFLRAMELAGVNSPAEAIFIDDATHNLRAARTLGFYTIRMGNASADGCCHAVIQSLHDLPALLVSLQSPKSEEP</sequence>
<dbReference type="PANTHER" id="PTHR12725:SF117">
    <property type="entry name" value="HALOACID DEHALOGENASE-LIKE HYDROLASE"/>
    <property type="match status" value="1"/>
</dbReference>
<dbReference type="SUPFAM" id="SSF56784">
    <property type="entry name" value="HAD-like"/>
    <property type="match status" value="1"/>
</dbReference>
<proteinExistence type="predicted"/>
<dbReference type="AlphaFoldDB" id="A0A3D1JDB2"/>
<dbReference type="NCBIfam" id="TIGR01993">
    <property type="entry name" value="Pyr-5-nucltdase"/>
    <property type="match status" value="1"/>
</dbReference>
<protein>
    <submittedName>
        <fullName evidence="1">Pyrimidine 5'-nucleotidase</fullName>
    </submittedName>
</protein>
<evidence type="ECO:0000313" key="1">
    <source>
        <dbReference type="EMBL" id="HCE16571.1"/>
    </source>
</evidence>
<dbReference type="EMBL" id="DPBP01000007">
    <property type="protein sequence ID" value="HCE16571.1"/>
    <property type="molecule type" value="Genomic_DNA"/>
</dbReference>
<evidence type="ECO:0000313" key="2">
    <source>
        <dbReference type="Proteomes" id="UP000264141"/>
    </source>
</evidence>
<dbReference type="InterPro" id="IPR036412">
    <property type="entry name" value="HAD-like_sf"/>
</dbReference>
<dbReference type="SFLD" id="SFLDS00003">
    <property type="entry name" value="Haloacid_Dehalogenase"/>
    <property type="match status" value="1"/>
</dbReference>
<reference evidence="1 2" key="1">
    <citation type="journal article" date="2018" name="Nat. Biotechnol.">
        <title>A standardized bacterial taxonomy based on genome phylogeny substantially revises the tree of life.</title>
        <authorList>
            <person name="Parks D.H."/>
            <person name="Chuvochina M."/>
            <person name="Waite D.W."/>
            <person name="Rinke C."/>
            <person name="Skarshewski A."/>
            <person name="Chaumeil P.A."/>
            <person name="Hugenholtz P."/>
        </authorList>
    </citation>
    <scope>NUCLEOTIDE SEQUENCE [LARGE SCALE GENOMIC DNA]</scope>
    <source>
        <strain evidence="1">UBA8781</strain>
    </source>
</reference>
<dbReference type="InterPro" id="IPR006439">
    <property type="entry name" value="HAD-SF_hydro_IA"/>
</dbReference>
<dbReference type="Proteomes" id="UP000264141">
    <property type="component" value="Unassembled WGS sequence"/>
</dbReference>
<dbReference type="InterPro" id="IPR010237">
    <property type="entry name" value="Pyr-5-nucltdase"/>
</dbReference>
<name>A0A3D1JDB2_9CHLR</name>
<dbReference type="SFLD" id="SFLDG01132">
    <property type="entry name" value="C1.5.3:_5'-Nucleotidase_Like"/>
    <property type="match status" value="1"/>
</dbReference>
<dbReference type="NCBIfam" id="TIGR01509">
    <property type="entry name" value="HAD-SF-IA-v3"/>
    <property type="match status" value="1"/>
</dbReference>